<accession>A0A1X2Z809</accession>
<dbReference type="AlphaFoldDB" id="A0A1X2Z809"/>
<comment type="caution">
    <text evidence="1">The sequence shown here is derived from an EMBL/GenBank/DDBJ whole genome shotgun (WGS) entry which is preliminary data.</text>
</comment>
<reference evidence="1 2" key="1">
    <citation type="journal article" date="2016" name="Sci. Rep.">
        <title>Evaluation of genetic diversity among strains of the human gut commensal Bifidobacterium adolescentis.</title>
        <authorList>
            <person name="Duranti S."/>
            <person name="Milani C."/>
            <person name="Lugli G.A."/>
            <person name="Mancabelli L."/>
            <person name="Turroni F."/>
            <person name="Ferrario C."/>
            <person name="Mangifesta M."/>
            <person name="Viappiani A."/>
            <person name="Sanchez B."/>
            <person name="Margolles A."/>
            <person name="van Sinderen D."/>
            <person name="Ventura M."/>
        </authorList>
    </citation>
    <scope>NUCLEOTIDE SEQUENCE [LARGE SCALE GENOMIC DNA]</scope>
    <source>
        <strain evidence="1 2">AD2-8</strain>
    </source>
</reference>
<gene>
    <name evidence="1" type="ORF">AD0028_2006</name>
</gene>
<dbReference type="Proteomes" id="UP000193664">
    <property type="component" value="Unassembled WGS sequence"/>
</dbReference>
<name>A0A1X2Z809_BIFAD</name>
<proteinExistence type="predicted"/>
<evidence type="ECO:0000313" key="2">
    <source>
        <dbReference type="Proteomes" id="UP000193664"/>
    </source>
</evidence>
<organism evidence="1 2">
    <name type="scientific">Bifidobacterium adolescentis</name>
    <dbReference type="NCBI Taxonomy" id="1680"/>
    <lineage>
        <taxon>Bacteria</taxon>
        <taxon>Bacillati</taxon>
        <taxon>Actinomycetota</taxon>
        <taxon>Actinomycetes</taxon>
        <taxon>Bifidobacteriales</taxon>
        <taxon>Bifidobacteriaceae</taxon>
        <taxon>Bifidobacterium</taxon>
    </lineage>
</organism>
<dbReference type="EMBL" id="LNKF01000020">
    <property type="protein sequence ID" value="OSG90549.1"/>
    <property type="molecule type" value="Genomic_DNA"/>
</dbReference>
<evidence type="ECO:0000313" key="1">
    <source>
        <dbReference type="EMBL" id="OSG90549.1"/>
    </source>
</evidence>
<protein>
    <submittedName>
        <fullName evidence="1">Uncharacterized protein</fullName>
    </submittedName>
</protein>
<sequence>MDSTSDKRIAAMRGSLMDTALEAAESRGQRLAGLTSSPA</sequence>